<evidence type="ECO:0000313" key="4">
    <source>
        <dbReference type="EMBL" id="VDI59126.1"/>
    </source>
</evidence>
<dbReference type="InterPro" id="IPR036770">
    <property type="entry name" value="Ankyrin_rpt-contain_sf"/>
</dbReference>
<keyword evidence="5" id="KW-1185">Reference proteome</keyword>
<evidence type="ECO:0000256" key="3">
    <source>
        <dbReference type="PROSITE-ProRule" id="PRU00023"/>
    </source>
</evidence>
<dbReference type="Pfam" id="PF00023">
    <property type="entry name" value="Ank"/>
    <property type="match status" value="1"/>
</dbReference>
<feature type="repeat" description="ANK" evidence="3">
    <location>
        <begin position="331"/>
        <end position="363"/>
    </location>
</feature>
<comment type="caution">
    <text evidence="4">The sequence shown here is derived from an EMBL/GenBank/DDBJ whole genome shotgun (WGS) entry which is preliminary data.</text>
</comment>
<organism evidence="4 5">
    <name type="scientific">Mytilus galloprovincialis</name>
    <name type="common">Mediterranean mussel</name>
    <dbReference type="NCBI Taxonomy" id="29158"/>
    <lineage>
        <taxon>Eukaryota</taxon>
        <taxon>Metazoa</taxon>
        <taxon>Spiralia</taxon>
        <taxon>Lophotrochozoa</taxon>
        <taxon>Mollusca</taxon>
        <taxon>Bivalvia</taxon>
        <taxon>Autobranchia</taxon>
        <taxon>Pteriomorphia</taxon>
        <taxon>Mytilida</taxon>
        <taxon>Mytiloidea</taxon>
        <taxon>Mytilidae</taxon>
        <taxon>Mytilinae</taxon>
        <taxon>Mytilus</taxon>
    </lineage>
</organism>
<dbReference type="Pfam" id="PF12796">
    <property type="entry name" value="Ank_2"/>
    <property type="match status" value="2"/>
</dbReference>
<dbReference type="InterPro" id="IPR050889">
    <property type="entry name" value="Dendritic_Spine_Reg/Scaffold"/>
</dbReference>
<sequence>MEYRDLYNCFPLLCKLYHENPELDITDFFQNPFSVYESEVDNLNKRGNYGKYCALALCVMFNNWLDEEWMTDDIDKEKRTIIKNTCEACRLDRGTSRLLLLDELKSLEYTFVKKEQGVYKAIHDKVFDFLSSFFGQRMIQCVIKNANSWIISQRLLLHTQDDMDQFITVVPPKYHHKYVQRMVYDWEKQRVQHVFFNINMKIPECRERFLSYLNTLDISCQRQLALTCDFENKDTVLLHCCYLSDIPLINWCISHGVDVNQSNCKGVSPLIGSSFGSNTEVIEILLHNKADINLCGDSGVSPLITACSSGNTEIVRILLDNKADIEHCMQNGGFPLYVACEKNHIDVVKILLENKANINKCTPDGTTPLFSACQKNHIDVVKLLLDNKADMNKCMLDEVHPLLIACQNNHIEVVKVLLKNNADINKCTKNGVSPLLSACQQNHLELVNFLLENNADINKCTKDGVSPLFIACQNNHIEIVHLLLDNMADFEKCTNFGLSPLFIAHIKNHKEIEQLLRGRIEYQSRKYIDEPLD</sequence>
<dbReference type="OrthoDB" id="6119277at2759"/>
<dbReference type="AlphaFoldDB" id="A0A8B6G5Z6"/>
<feature type="repeat" description="ANK" evidence="3">
    <location>
        <begin position="364"/>
        <end position="392"/>
    </location>
</feature>
<gene>
    <name evidence="4" type="ORF">MGAL_10B038757</name>
</gene>
<keyword evidence="2 3" id="KW-0040">ANK repeat</keyword>
<dbReference type="SMART" id="SM00248">
    <property type="entry name" value="ANK"/>
    <property type="match status" value="8"/>
</dbReference>
<dbReference type="InterPro" id="IPR002110">
    <property type="entry name" value="Ankyrin_rpt"/>
</dbReference>
<feature type="repeat" description="ANK" evidence="3">
    <location>
        <begin position="430"/>
        <end position="462"/>
    </location>
</feature>
<dbReference type="PROSITE" id="PS50088">
    <property type="entry name" value="ANK_REPEAT"/>
    <property type="match status" value="6"/>
</dbReference>
<feature type="repeat" description="ANK" evidence="3">
    <location>
        <begin position="463"/>
        <end position="495"/>
    </location>
</feature>
<dbReference type="PANTHER" id="PTHR24166">
    <property type="entry name" value="ROLLING PEBBLES, ISOFORM B"/>
    <property type="match status" value="1"/>
</dbReference>
<dbReference type="Gene3D" id="1.25.40.20">
    <property type="entry name" value="Ankyrin repeat-containing domain"/>
    <property type="match status" value="3"/>
</dbReference>
<feature type="repeat" description="ANK" evidence="3">
    <location>
        <begin position="397"/>
        <end position="429"/>
    </location>
</feature>
<dbReference type="EMBL" id="UYJE01007914">
    <property type="protein sequence ID" value="VDI59126.1"/>
    <property type="molecule type" value="Genomic_DNA"/>
</dbReference>
<dbReference type="Proteomes" id="UP000596742">
    <property type="component" value="Unassembled WGS sequence"/>
</dbReference>
<name>A0A8B6G5Z6_MYTGA</name>
<reference evidence="4" key="1">
    <citation type="submission" date="2018-11" db="EMBL/GenBank/DDBJ databases">
        <authorList>
            <person name="Alioto T."/>
            <person name="Alioto T."/>
        </authorList>
    </citation>
    <scope>NUCLEOTIDE SEQUENCE</scope>
</reference>
<accession>A0A8B6G5Z6</accession>
<proteinExistence type="predicted"/>
<dbReference type="SUPFAM" id="SSF48403">
    <property type="entry name" value="Ankyrin repeat"/>
    <property type="match status" value="1"/>
</dbReference>
<evidence type="ECO:0000313" key="5">
    <source>
        <dbReference type="Proteomes" id="UP000596742"/>
    </source>
</evidence>
<dbReference type="PROSITE" id="PS50297">
    <property type="entry name" value="ANK_REP_REGION"/>
    <property type="match status" value="6"/>
</dbReference>
<evidence type="ECO:0000256" key="1">
    <source>
        <dbReference type="ARBA" id="ARBA00022737"/>
    </source>
</evidence>
<dbReference type="PANTHER" id="PTHR24166:SF63">
    <property type="entry name" value="ANKYRIN REPEAT DOMAIN 29"/>
    <property type="match status" value="1"/>
</dbReference>
<feature type="repeat" description="ANK" evidence="3">
    <location>
        <begin position="298"/>
        <end position="326"/>
    </location>
</feature>
<protein>
    <submittedName>
        <fullName evidence="4">Uncharacterized protein</fullName>
    </submittedName>
</protein>
<evidence type="ECO:0000256" key="2">
    <source>
        <dbReference type="ARBA" id="ARBA00023043"/>
    </source>
</evidence>
<keyword evidence="1" id="KW-0677">Repeat</keyword>